<dbReference type="Proteomes" id="UP000095287">
    <property type="component" value="Unplaced"/>
</dbReference>
<reference evidence="2" key="1">
    <citation type="submission" date="2016-11" db="UniProtKB">
        <authorList>
            <consortium name="WormBaseParasite"/>
        </authorList>
    </citation>
    <scope>IDENTIFICATION</scope>
</reference>
<name>A0A1I7YRD1_9BILA</name>
<evidence type="ECO:0000313" key="2">
    <source>
        <dbReference type="WBParaSite" id="L893_g18950.t1"/>
    </source>
</evidence>
<organism evidence="1 2">
    <name type="scientific">Steinernema glaseri</name>
    <dbReference type="NCBI Taxonomy" id="37863"/>
    <lineage>
        <taxon>Eukaryota</taxon>
        <taxon>Metazoa</taxon>
        <taxon>Ecdysozoa</taxon>
        <taxon>Nematoda</taxon>
        <taxon>Chromadorea</taxon>
        <taxon>Rhabditida</taxon>
        <taxon>Tylenchina</taxon>
        <taxon>Panagrolaimomorpha</taxon>
        <taxon>Strongyloidoidea</taxon>
        <taxon>Steinernematidae</taxon>
        <taxon>Steinernema</taxon>
    </lineage>
</organism>
<protein>
    <submittedName>
        <fullName evidence="2">Uncharacterized protein</fullName>
    </submittedName>
</protein>
<sequence>MTLSNDTRNCIGLLFPNHLAYFNSARGHISISKQTLRLESHTSRDDLSGATSRDRINFDRRQTARVQTRMAQLNYVNEVLHEATSAGLKWLFAQCNLRTLTTIRLSG</sequence>
<keyword evidence="1" id="KW-1185">Reference proteome</keyword>
<evidence type="ECO:0000313" key="1">
    <source>
        <dbReference type="Proteomes" id="UP000095287"/>
    </source>
</evidence>
<dbReference type="AlphaFoldDB" id="A0A1I7YRD1"/>
<accession>A0A1I7YRD1</accession>
<dbReference type="WBParaSite" id="L893_g18950.t1">
    <property type="protein sequence ID" value="L893_g18950.t1"/>
    <property type="gene ID" value="L893_g18950"/>
</dbReference>
<proteinExistence type="predicted"/>